<feature type="compositionally biased region" description="Acidic residues" evidence="2">
    <location>
        <begin position="605"/>
        <end position="620"/>
    </location>
</feature>
<evidence type="ECO:0000313" key="3">
    <source>
        <dbReference type="EMBL" id="KAK1664792.1"/>
    </source>
</evidence>
<evidence type="ECO:0000256" key="2">
    <source>
        <dbReference type="SAM" id="MobiDB-lite"/>
    </source>
</evidence>
<name>A0AAD8WJD1_LOLMU</name>
<evidence type="ECO:0000313" key="4">
    <source>
        <dbReference type="Proteomes" id="UP001231189"/>
    </source>
</evidence>
<dbReference type="AlphaFoldDB" id="A0AAD8WJD1"/>
<dbReference type="Proteomes" id="UP001231189">
    <property type="component" value="Unassembled WGS sequence"/>
</dbReference>
<feature type="coiled-coil region" evidence="1">
    <location>
        <begin position="360"/>
        <end position="457"/>
    </location>
</feature>
<keyword evidence="1" id="KW-0175">Coiled coil</keyword>
<feature type="region of interest" description="Disordered" evidence="2">
    <location>
        <begin position="84"/>
        <end position="142"/>
    </location>
</feature>
<comment type="caution">
    <text evidence="3">The sequence shown here is derived from an EMBL/GenBank/DDBJ whole genome shotgun (WGS) entry which is preliminary data.</text>
</comment>
<proteinExistence type="predicted"/>
<gene>
    <name evidence="3" type="ORF">QYE76_052951</name>
</gene>
<feature type="region of interest" description="Disordered" evidence="2">
    <location>
        <begin position="163"/>
        <end position="275"/>
    </location>
</feature>
<reference evidence="3" key="1">
    <citation type="submission" date="2023-07" db="EMBL/GenBank/DDBJ databases">
        <title>A chromosome-level genome assembly of Lolium multiflorum.</title>
        <authorList>
            <person name="Chen Y."/>
            <person name="Copetti D."/>
            <person name="Kolliker R."/>
            <person name="Studer B."/>
        </authorList>
    </citation>
    <scope>NUCLEOTIDE SEQUENCE</scope>
    <source>
        <strain evidence="3">02402/16</strain>
        <tissue evidence="3">Leaf</tissue>
    </source>
</reference>
<keyword evidence="4" id="KW-1185">Reference proteome</keyword>
<feature type="region of interest" description="Disordered" evidence="2">
    <location>
        <begin position="605"/>
        <end position="654"/>
    </location>
</feature>
<accession>A0AAD8WJD1</accession>
<evidence type="ECO:0000256" key="1">
    <source>
        <dbReference type="SAM" id="Coils"/>
    </source>
</evidence>
<sequence>MSWFTKRIQPLQHRDRLLFQYTGRDDTMRASKDNLSADALDKRIRVLIKVPRDLRIHVCNIDIHTNGSGTALEALEEKDLGTLTRVPHAGNTDPEVASDAEAPEAPAPSKRKRGASFGSGPAAKRAREVPNTAATRKAEVEKKRLKLIDTSNQSQPNIHQFFMSSAKNPGSKPPRNPKKKAKPSPATMHVTPQAEAPPKPSSSAAANPKDVINLDDLPEDPTAESGQGGSGKGDSGKNAYSSHPPPEQQDIASAEATTHDAEHKLPLSGATGTPQTHQHLFPVLQKAPFSQRHAEMSRLMNDVCGNPETEEQMLAKLEGEIKVFFAQHKHVRQNTRKLHEDLRVHVLEQKTKIEGQRQSYADSQKAITILETRVKNYEEEIAKRPSIDALSAQVKVLEAENESLKKFLKESSEEETKKKKELMEKHAQDMAAFAENLKKSQNRIKTLVGKNKTYETEAEAIDKLIFPTLGFEWTKESTLKRSEAYEEARSSINDLFEACHVIAKSLSLKRAGTALIDTMSKLMRQVPELIKDWQESSARGVASLTLATCKAHFPTMNFADVARGAPKGTNMRAALAETQGYDRLFAGQVNHSFWYNKYNLPDGFFDAEDEEEKGAEEGAEEGSGSSANHSEEGSGDDSGDGSAYNASDDDQASE</sequence>
<dbReference type="EMBL" id="JAUUTY010000003">
    <property type="protein sequence ID" value="KAK1664792.1"/>
    <property type="molecule type" value="Genomic_DNA"/>
</dbReference>
<organism evidence="3 4">
    <name type="scientific">Lolium multiflorum</name>
    <name type="common">Italian ryegrass</name>
    <name type="synonym">Lolium perenne subsp. multiflorum</name>
    <dbReference type="NCBI Taxonomy" id="4521"/>
    <lineage>
        <taxon>Eukaryota</taxon>
        <taxon>Viridiplantae</taxon>
        <taxon>Streptophyta</taxon>
        <taxon>Embryophyta</taxon>
        <taxon>Tracheophyta</taxon>
        <taxon>Spermatophyta</taxon>
        <taxon>Magnoliopsida</taxon>
        <taxon>Liliopsida</taxon>
        <taxon>Poales</taxon>
        <taxon>Poaceae</taxon>
        <taxon>BOP clade</taxon>
        <taxon>Pooideae</taxon>
        <taxon>Poodae</taxon>
        <taxon>Poeae</taxon>
        <taxon>Poeae Chloroplast Group 2 (Poeae type)</taxon>
        <taxon>Loliodinae</taxon>
        <taxon>Loliinae</taxon>
        <taxon>Lolium</taxon>
    </lineage>
</organism>
<protein>
    <submittedName>
        <fullName evidence="3">Uncharacterized protein</fullName>
    </submittedName>
</protein>